<comment type="subcellular location">
    <subcellularLocation>
        <location evidence="1">Cytoplasm</location>
    </subcellularLocation>
</comment>
<dbReference type="RefSeq" id="XP_040733598.1">
    <property type="nucleotide sequence ID" value="XM_040877532.1"/>
</dbReference>
<dbReference type="EMBL" id="MIKG01000009">
    <property type="protein sequence ID" value="RAO69082.1"/>
    <property type="molecule type" value="Genomic_DNA"/>
</dbReference>
<feature type="domain" description="AP180 N-terminal homology (ANTH)" evidence="4">
    <location>
        <begin position="41"/>
        <end position="205"/>
    </location>
</feature>
<dbReference type="Gene3D" id="1.25.40.90">
    <property type="match status" value="1"/>
</dbReference>
<name>A0A364KZV5_TALAM</name>
<keyword evidence="6" id="KW-1185">Reference proteome</keyword>
<dbReference type="AlphaFoldDB" id="A0A364KZV5"/>
<evidence type="ECO:0000256" key="3">
    <source>
        <dbReference type="SAM" id="MobiDB-lite"/>
    </source>
</evidence>
<dbReference type="GO" id="GO:0072583">
    <property type="term" value="P:clathrin-dependent endocytosis"/>
    <property type="evidence" value="ECO:0007669"/>
    <property type="project" value="InterPro"/>
</dbReference>
<gene>
    <name evidence="5" type="ORF">BHQ10_005094</name>
</gene>
<sequence length="562" mass="61774">MTHNFEKSVKGATKIKLAPPKSKYIEHILVATRSGEAGVVQAQGHNIRRYSDYLITRAKAFADTKIDHVRSGQGRLKKLTVNKGLLRETEVVQRQIKALLKCDLLTDEVENEITLTAFRLLTMDLLALYSVMNEGTINVLEHYFEMSRPDSERALQIYKTFSAQTEEVVKFLGVARHFEYATRLEIPNLKHASTDLTQLLEDDLKDPDFDQRRREYQLQRGVKTAGRAGPGSAGGRSPVLSKREPISSSSNRPQTAPAPKTETKAPAPDLIDFFDSIEPKQQQTMIPQIPQQQAQPNFQQAGFGQQMFQAQPTGFPNQQGIFAQPVQPAQPAQPGFIQQPTGFAGGFNQPNTNPFNQMQAQPTPQQLQPQATGAGFGGYGPQSYGFQNTLSAIPQEGVAIFPQQQPVANGIQPQTTNPFRASMLVTNQTGTAGGFNQPVQVTQPLTRQNTNPFAKRLSTLPLSNPPPMPSFQPTQPPVQSLQPQRTGTNPFAKQSPSPQPNPQQQTLQPLQPNPTGSTNPFRQSAFINQQTGQGWHVGGQQGTMGGLEQMGTVPKFPRPGMA</sequence>
<dbReference type="Gene3D" id="1.20.58.150">
    <property type="entry name" value="ANTH domain"/>
    <property type="match status" value="1"/>
</dbReference>
<feature type="region of interest" description="Disordered" evidence="3">
    <location>
        <begin position="219"/>
        <end position="267"/>
    </location>
</feature>
<keyword evidence="2" id="KW-0963">Cytoplasm</keyword>
<dbReference type="GO" id="GO:0030136">
    <property type="term" value="C:clathrin-coated vesicle"/>
    <property type="evidence" value="ECO:0007669"/>
    <property type="project" value="InterPro"/>
</dbReference>
<dbReference type="STRING" id="1196081.A0A364KZV5"/>
<feature type="compositionally biased region" description="Polar residues" evidence="3">
    <location>
        <begin position="516"/>
        <end position="533"/>
    </location>
</feature>
<organism evidence="5 6">
    <name type="scientific">Talaromyces amestolkiae</name>
    <dbReference type="NCBI Taxonomy" id="1196081"/>
    <lineage>
        <taxon>Eukaryota</taxon>
        <taxon>Fungi</taxon>
        <taxon>Dikarya</taxon>
        <taxon>Ascomycota</taxon>
        <taxon>Pezizomycotina</taxon>
        <taxon>Eurotiomycetes</taxon>
        <taxon>Eurotiomycetidae</taxon>
        <taxon>Eurotiales</taxon>
        <taxon>Trichocomaceae</taxon>
        <taxon>Talaromyces</taxon>
        <taxon>Talaromyces sect. Talaromyces</taxon>
    </lineage>
</organism>
<feature type="compositionally biased region" description="Low complexity" evidence="3">
    <location>
        <begin position="502"/>
        <end position="515"/>
    </location>
</feature>
<dbReference type="GO" id="GO:0005905">
    <property type="term" value="C:clathrin-coated pit"/>
    <property type="evidence" value="ECO:0007669"/>
    <property type="project" value="TreeGrafter"/>
</dbReference>
<proteinExistence type="predicted"/>
<feature type="compositionally biased region" description="Polar residues" evidence="3">
    <location>
        <begin position="478"/>
        <end position="492"/>
    </location>
</feature>
<dbReference type="FunFam" id="1.20.58.150:FF:000004">
    <property type="entry name" value="ENTH domain protein"/>
    <property type="match status" value="1"/>
</dbReference>
<dbReference type="InterPro" id="IPR008942">
    <property type="entry name" value="ENTH_VHS"/>
</dbReference>
<protein>
    <recommendedName>
        <fullName evidence="4">AP180 N-terminal homology (ANTH) domain-containing protein</fullName>
    </recommendedName>
</protein>
<dbReference type="SUPFAM" id="SSF89009">
    <property type="entry name" value="GAT-like domain"/>
    <property type="match status" value="1"/>
</dbReference>
<dbReference type="PANTHER" id="PTHR22951:SF5">
    <property type="entry name" value="PHOSPHATIDYLINOSITOL-BINDING CLATHRIN ASSEMBLY PROTEIN LAP"/>
    <property type="match status" value="1"/>
</dbReference>
<dbReference type="OrthoDB" id="44015at2759"/>
<feature type="compositionally biased region" description="Pro residues" evidence="3">
    <location>
        <begin position="463"/>
        <end position="476"/>
    </location>
</feature>
<feature type="compositionally biased region" description="Low complexity" evidence="3">
    <location>
        <begin position="255"/>
        <end position="267"/>
    </location>
</feature>
<dbReference type="InterPro" id="IPR045192">
    <property type="entry name" value="AP180-like"/>
</dbReference>
<feature type="compositionally biased region" description="Gly residues" evidence="3">
    <location>
        <begin position="535"/>
        <end position="545"/>
    </location>
</feature>
<evidence type="ECO:0000259" key="4">
    <source>
        <dbReference type="Pfam" id="PF07651"/>
    </source>
</evidence>
<evidence type="ECO:0000256" key="2">
    <source>
        <dbReference type="ARBA" id="ARBA00022490"/>
    </source>
</evidence>
<dbReference type="GO" id="GO:0005545">
    <property type="term" value="F:1-phosphatidylinositol binding"/>
    <property type="evidence" value="ECO:0007669"/>
    <property type="project" value="InterPro"/>
</dbReference>
<dbReference type="GO" id="GO:0005546">
    <property type="term" value="F:phosphatidylinositol-4,5-bisphosphate binding"/>
    <property type="evidence" value="ECO:0007669"/>
    <property type="project" value="TreeGrafter"/>
</dbReference>
<dbReference type="SUPFAM" id="SSF48464">
    <property type="entry name" value="ENTH/VHS domain"/>
    <property type="match status" value="1"/>
</dbReference>
<dbReference type="GO" id="GO:0032050">
    <property type="term" value="F:clathrin heavy chain binding"/>
    <property type="evidence" value="ECO:0007669"/>
    <property type="project" value="TreeGrafter"/>
</dbReference>
<evidence type="ECO:0000313" key="6">
    <source>
        <dbReference type="Proteomes" id="UP000249363"/>
    </source>
</evidence>
<dbReference type="GeneID" id="63794310"/>
<dbReference type="PANTHER" id="PTHR22951">
    <property type="entry name" value="CLATHRIN ASSEMBLY PROTEIN"/>
    <property type="match status" value="1"/>
</dbReference>
<dbReference type="Proteomes" id="UP000249363">
    <property type="component" value="Unassembled WGS sequence"/>
</dbReference>
<dbReference type="Pfam" id="PF07651">
    <property type="entry name" value="ANTH"/>
    <property type="match status" value="1"/>
</dbReference>
<dbReference type="GO" id="GO:0000149">
    <property type="term" value="F:SNARE binding"/>
    <property type="evidence" value="ECO:0007669"/>
    <property type="project" value="TreeGrafter"/>
</dbReference>
<dbReference type="InterPro" id="IPR011417">
    <property type="entry name" value="ANTH_dom"/>
</dbReference>
<comment type="caution">
    <text evidence="5">The sequence shown here is derived from an EMBL/GenBank/DDBJ whole genome shotgun (WGS) entry which is preliminary data.</text>
</comment>
<feature type="region of interest" description="Disordered" evidence="3">
    <location>
        <begin position="456"/>
        <end position="562"/>
    </location>
</feature>
<dbReference type="GO" id="GO:0006900">
    <property type="term" value="P:vesicle budding from membrane"/>
    <property type="evidence" value="ECO:0007669"/>
    <property type="project" value="TreeGrafter"/>
</dbReference>
<evidence type="ECO:0000313" key="5">
    <source>
        <dbReference type="EMBL" id="RAO69082.1"/>
    </source>
</evidence>
<dbReference type="GO" id="GO:0048268">
    <property type="term" value="P:clathrin coat assembly"/>
    <property type="evidence" value="ECO:0007669"/>
    <property type="project" value="InterPro"/>
</dbReference>
<evidence type="ECO:0000256" key="1">
    <source>
        <dbReference type="ARBA" id="ARBA00004496"/>
    </source>
</evidence>
<accession>A0A364KZV5</accession>
<reference evidence="5 6" key="1">
    <citation type="journal article" date="2017" name="Biotechnol. Biofuels">
        <title>Differential beta-glucosidase expression as a function of carbon source availability in Talaromyces amestolkiae: a genomic and proteomic approach.</title>
        <authorList>
            <person name="de Eugenio L.I."/>
            <person name="Mendez-Liter J.A."/>
            <person name="Nieto-Dominguez M."/>
            <person name="Alonso L."/>
            <person name="Gil-Munoz J."/>
            <person name="Barriuso J."/>
            <person name="Prieto A."/>
            <person name="Martinez M.J."/>
        </authorList>
    </citation>
    <scope>NUCLEOTIDE SEQUENCE [LARGE SCALE GENOMIC DNA]</scope>
    <source>
        <strain evidence="5 6">CIB</strain>
    </source>
</reference>
<dbReference type="InterPro" id="IPR014712">
    <property type="entry name" value="ANTH_dom_sf"/>
</dbReference>